<evidence type="ECO:0000259" key="4">
    <source>
        <dbReference type="SMART" id="SM00861"/>
    </source>
</evidence>
<dbReference type="Pfam" id="PF02779">
    <property type="entry name" value="Transket_pyr"/>
    <property type="match status" value="1"/>
</dbReference>
<keyword evidence="6" id="KW-1185">Reference proteome</keyword>
<dbReference type="CDD" id="cd07036">
    <property type="entry name" value="TPP_PYR_E1-PDHc-beta_like"/>
    <property type="match status" value="1"/>
</dbReference>
<dbReference type="Gene3D" id="3.40.50.920">
    <property type="match status" value="1"/>
</dbReference>
<dbReference type="InterPro" id="IPR009014">
    <property type="entry name" value="Transketo_C/PFOR_II"/>
</dbReference>
<dbReference type="Gene3D" id="3.40.50.970">
    <property type="match status" value="1"/>
</dbReference>
<accession>T0GIC7</accession>
<dbReference type="InterPro" id="IPR033248">
    <property type="entry name" value="Transketolase_C"/>
</dbReference>
<feature type="domain" description="Transketolase-like pyrimidine-binding" evidence="4">
    <location>
        <begin position="9"/>
        <end position="179"/>
    </location>
</feature>
<keyword evidence="2" id="KW-0560">Oxidoreductase</keyword>
<dbReference type="InterPro" id="IPR029061">
    <property type="entry name" value="THDP-binding"/>
</dbReference>
<organism evidence="5 6">
    <name type="scientific">Sphingobium quisquiliarum P25</name>
    <dbReference type="NCBI Taxonomy" id="1329909"/>
    <lineage>
        <taxon>Bacteria</taxon>
        <taxon>Pseudomonadati</taxon>
        <taxon>Pseudomonadota</taxon>
        <taxon>Alphaproteobacteria</taxon>
        <taxon>Sphingomonadales</taxon>
        <taxon>Sphingomonadaceae</taxon>
        <taxon>Sphingobium</taxon>
    </lineage>
</organism>
<dbReference type="SUPFAM" id="SSF52518">
    <property type="entry name" value="Thiamin diphosphate-binding fold (THDP-binding)"/>
    <property type="match status" value="1"/>
</dbReference>
<gene>
    <name evidence="5" type="ORF">L288_19015</name>
</gene>
<evidence type="ECO:0000313" key="6">
    <source>
        <dbReference type="Proteomes" id="UP000015525"/>
    </source>
</evidence>
<dbReference type="GO" id="GO:0016491">
    <property type="term" value="F:oxidoreductase activity"/>
    <property type="evidence" value="ECO:0007669"/>
    <property type="project" value="UniProtKB-KW"/>
</dbReference>
<dbReference type="EMBL" id="ATHO01000162">
    <property type="protein sequence ID" value="EQA99777.1"/>
    <property type="molecule type" value="Genomic_DNA"/>
</dbReference>
<evidence type="ECO:0000256" key="3">
    <source>
        <dbReference type="ARBA" id="ARBA00023052"/>
    </source>
</evidence>
<dbReference type="Pfam" id="PF02780">
    <property type="entry name" value="Transketolase_C"/>
    <property type="match status" value="1"/>
</dbReference>
<proteinExistence type="predicted"/>
<dbReference type="SUPFAM" id="SSF52922">
    <property type="entry name" value="TK C-terminal domain-like"/>
    <property type="match status" value="1"/>
</dbReference>
<dbReference type="PATRIC" id="fig|1329909.3.peg.3657"/>
<comment type="cofactor">
    <cofactor evidence="1">
        <name>thiamine diphosphate</name>
        <dbReference type="ChEBI" id="CHEBI:58937"/>
    </cofactor>
</comment>
<dbReference type="SMART" id="SM00861">
    <property type="entry name" value="Transket_pyr"/>
    <property type="match status" value="1"/>
</dbReference>
<dbReference type="AlphaFoldDB" id="T0GIC7"/>
<sequence length="324" mass="34825">MNDNNTKRMTYLDALGLAQREELEGRDDTIIIGEDIALYAAGGAYGNTDASRIRSAPISECGFAGMAVGAAITGLRPIVDLTIANFIYLAADPIINQAARLRYMTGGQFKVPVTYRASMWHSQANAAQHSDRPYPMFMNIPGLKVVCPATPEDAKGLLKAAIRDDDPVIVFEDNDLWGKKGDVPLDTNFVVPIGKARTHREGSDVSIISVSGSLRHALKAADDLAKDGVSADVIDLRTLLPLDNEAILATLAKTGRVVIVDPAHRTMGAAAEIAAIIVEDGFDMLKKPVKRVVTPDVPIPFSPPMEAPLYPNPERIAAAARELM</sequence>
<evidence type="ECO:0000256" key="2">
    <source>
        <dbReference type="ARBA" id="ARBA00023002"/>
    </source>
</evidence>
<reference evidence="5 6" key="1">
    <citation type="journal article" date="2013" name="Genome Announc.">
        <title>Draft Genome Sequence of Sphingobium quisquiliarum Strain P25T, a Novel Hexachlorocyclohexane (HCH)-Degrading Bacterium Isolated from an HCH Dumpsite.</title>
        <authorList>
            <person name="Kumar Singh A."/>
            <person name="Sangwan N."/>
            <person name="Sharma A."/>
            <person name="Gupta V."/>
            <person name="Khurana J.P."/>
            <person name="Lal R."/>
        </authorList>
    </citation>
    <scope>NUCLEOTIDE SEQUENCE [LARGE SCALE GENOMIC DNA]</scope>
    <source>
        <strain evidence="5 6">P25</strain>
    </source>
</reference>
<protein>
    <recommendedName>
        <fullName evidence="4">Transketolase-like pyrimidine-binding domain-containing protein</fullName>
    </recommendedName>
</protein>
<name>T0GIC7_9SPHN</name>
<dbReference type="RefSeq" id="WP_021239806.1">
    <property type="nucleotide sequence ID" value="NZ_ATHO01000162.1"/>
</dbReference>
<dbReference type="FunFam" id="3.40.50.920:FF:000001">
    <property type="entry name" value="Pyruvate dehydrogenase E1 beta subunit"/>
    <property type="match status" value="1"/>
</dbReference>
<dbReference type="PANTHER" id="PTHR43257:SF2">
    <property type="entry name" value="PYRUVATE DEHYDROGENASE E1 COMPONENT SUBUNIT BETA"/>
    <property type="match status" value="1"/>
</dbReference>
<dbReference type="InterPro" id="IPR005475">
    <property type="entry name" value="Transketolase-like_Pyr-bd"/>
</dbReference>
<dbReference type="PANTHER" id="PTHR43257">
    <property type="entry name" value="PYRUVATE DEHYDROGENASE E1 COMPONENT BETA SUBUNIT"/>
    <property type="match status" value="1"/>
</dbReference>
<dbReference type="Proteomes" id="UP000015525">
    <property type="component" value="Unassembled WGS sequence"/>
</dbReference>
<comment type="caution">
    <text evidence="5">The sequence shown here is derived from an EMBL/GenBank/DDBJ whole genome shotgun (WGS) entry which is preliminary data.</text>
</comment>
<evidence type="ECO:0000313" key="5">
    <source>
        <dbReference type="EMBL" id="EQA99777.1"/>
    </source>
</evidence>
<keyword evidence="3" id="KW-0786">Thiamine pyrophosphate</keyword>
<evidence type="ECO:0000256" key="1">
    <source>
        <dbReference type="ARBA" id="ARBA00001964"/>
    </source>
</evidence>